<feature type="active site" description="Nucleophile" evidence="6">
    <location>
        <position position="399"/>
    </location>
</feature>
<dbReference type="Gene3D" id="2.60.40.10">
    <property type="entry name" value="Immunoglobulins"/>
    <property type="match status" value="1"/>
</dbReference>
<keyword evidence="10" id="KW-1185">Reference proteome</keyword>
<dbReference type="Gene3D" id="2.60.40.1180">
    <property type="entry name" value="Golgi alpha-mannosidase II"/>
    <property type="match status" value="1"/>
</dbReference>
<feature type="binding site" evidence="6">
    <location>
        <position position="328"/>
    </location>
    <ligand>
        <name>alpha-maltose 1-phosphate</name>
        <dbReference type="ChEBI" id="CHEBI:63576"/>
    </ligand>
</feature>
<accession>A0A2S4JSW9</accession>
<dbReference type="Gene3D" id="3.20.20.80">
    <property type="entry name" value="Glycosidases"/>
    <property type="match status" value="1"/>
</dbReference>
<evidence type="ECO:0000256" key="2">
    <source>
        <dbReference type="ARBA" id="ARBA00022676"/>
    </source>
</evidence>
<dbReference type="InterPro" id="IPR026585">
    <property type="entry name" value="GlgE"/>
</dbReference>
<dbReference type="InterPro" id="IPR049171">
    <property type="entry name" value="GLGE_C"/>
</dbReference>
<dbReference type="CDD" id="cd11344">
    <property type="entry name" value="AmyAc_GlgE_like"/>
    <property type="match status" value="1"/>
</dbReference>
<name>A0A2S4JSW9_9SPIO</name>
<dbReference type="InterPro" id="IPR017853">
    <property type="entry name" value="GH"/>
</dbReference>
<feature type="binding site" evidence="6">
    <location>
        <position position="363"/>
    </location>
    <ligand>
        <name>alpha-maltose 1-phosphate</name>
        <dbReference type="ChEBI" id="CHEBI:63576"/>
    </ligand>
</feature>
<organism evidence="9 10">
    <name type="scientific">Alkalispirochaeta sphaeroplastigenens</name>
    <dbReference type="NCBI Taxonomy" id="1187066"/>
    <lineage>
        <taxon>Bacteria</taxon>
        <taxon>Pseudomonadati</taxon>
        <taxon>Spirochaetota</taxon>
        <taxon>Spirochaetia</taxon>
        <taxon>Spirochaetales</taxon>
        <taxon>Spirochaetaceae</taxon>
        <taxon>Alkalispirochaeta</taxon>
    </lineage>
</organism>
<feature type="active site" description="Proton donor" evidence="6">
    <location>
        <position position="428"/>
    </location>
</feature>
<dbReference type="EC" id="2.4.99.16" evidence="6"/>
<dbReference type="InterPro" id="IPR021828">
    <property type="entry name" value="GlgE_dom_N/S"/>
</dbReference>
<dbReference type="Pfam" id="PF11896">
    <property type="entry name" value="GlgE_dom_N_S"/>
    <property type="match status" value="1"/>
</dbReference>
<comment type="caution">
    <text evidence="9">The sequence shown here is derived from an EMBL/GenBank/DDBJ whole genome shotgun (WGS) entry which is preliminary data.</text>
</comment>
<reference evidence="10" key="1">
    <citation type="submission" date="2015-12" db="EMBL/GenBank/DDBJ databases">
        <authorList>
            <person name="Lodha T.D."/>
            <person name="Chintalapati S."/>
            <person name="Chintalapati V.R."/>
            <person name="Sravanthi T."/>
        </authorList>
    </citation>
    <scope>NUCLEOTIDE SEQUENCE [LARGE SCALE GENOMIC DNA]</scope>
    <source>
        <strain evidence="10">JC133</strain>
    </source>
</reference>
<evidence type="ECO:0000256" key="6">
    <source>
        <dbReference type="HAMAP-Rule" id="MF_02124"/>
    </source>
</evidence>
<dbReference type="OrthoDB" id="9761875at2"/>
<dbReference type="GO" id="GO:0016758">
    <property type="term" value="F:hexosyltransferase activity"/>
    <property type="evidence" value="ECO:0007669"/>
    <property type="project" value="UniProtKB-UniRule"/>
</dbReference>
<dbReference type="GO" id="GO:0004553">
    <property type="term" value="F:hydrolase activity, hydrolyzing O-glycosyl compounds"/>
    <property type="evidence" value="ECO:0007669"/>
    <property type="project" value="InterPro"/>
</dbReference>
<evidence type="ECO:0000256" key="3">
    <source>
        <dbReference type="ARBA" id="ARBA00022679"/>
    </source>
</evidence>
<dbReference type="GO" id="GO:0030979">
    <property type="term" value="P:alpha-glucan biosynthetic process"/>
    <property type="evidence" value="ECO:0007669"/>
    <property type="project" value="UniProtKB-UniRule"/>
</dbReference>
<feature type="site" description="Transition state stabilizer" evidence="6">
    <location>
        <position position="486"/>
    </location>
</feature>
<dbReference type="AlphaFoldDB" id="A0A2S4JSW9"/>
<feature type="binding site" evidence="6">
    <location>
        <position position="268"/>
    </location>
    <ligand>
        <name>alpha-maltose 1-phosphate</name>
        <dbReference type="ChEBI" id="CHEBI:63576"/>
    </ligand>
</feature>
<dbReference type="SUPFAM" id="SSF51445">
    <property type="entry name" value="(Trans)glycosidases"/>
    <property type="match status" value="1"/>
</dbReference>
<comment type="similarity">
    <text evidence="6">Belongs to the glycosyl hydrolase 13 family. GlgE subfamily.</text>
</comment>
<evidence type="ECO:0000256" key="7">
    <source>
        <dbReference type="SAM" id="MobiDB-lite"/>
    </source>
</evidence>
<dbReference type="PANTHER" id="PTHR47786:SF2">
    <property type="entry name" value="GLYCOSYL HYDROLASE FAMILY 13 CATALYTIC DOMAIN-CONTAINING PROTEIN"/>
    <property type="match status" value="1"/>
</dbReference>
<dbReference type="EMBL" id="LPWH01000058">
    <property type="protein sequence ID" value="POR02625.1"/>
    <property type="molecule type" value="Genomic_DNA"/>
</dbReference>
<dbReference type="RefSeq" id="WP_103679966.1">
    <property type="nucleotide sequence ID" value="NZ_LPWH01000058.1"/>
</dbReference>
<feature type="domain" description="Glycosyl hydrolase family 13 catalytic" evidence="8">
    <location>
        <begin position="202"/>
        <end position="551"/>
    </location>
</feature>
<keyword evidence="2 6" id="KW-0328">Glycosyltransferase</keyword>
<feature type="region of interest" description="Disordered" evidence="7">
    <location>
        <begin position="264"/>
        <end position="289"/>
    </location>
</feature>
<keyword evidence="4 6" id="KW-0119">Carbohydrate metabolism</keyword>
<comment type="catalytic activity">
    <reaction evidence="5 6">
        <text>alpha-maltose 1-phosphate + [(1-&gt;4)-alpha-D-glucosyl](n) = [(1-&gt;4)-alpha-D-glucosyl](n+2) + phosphate</text>
        <dbReference type="Rhea" id="RHEA:42692"/>
        <dbReference type="Rhea" id="RHEA-COMP:9584"/>
        <dbReference type="Rhea" id="RHEA-COMP:10183"/>
        <dbReference type="ChEBI" id="CHEBI:15444"/>
        <dbReference type="ChEBI" id="CHEBI:43474"/>
        <dbReference type="ChEBI" id="CHEBI:63576"/>
        <dbReference type="EC" id="2.4.99.16"/>
    </reaction>
</comment>
<gene>
    <name evidence="6" type="primary">glgE</name>
    <name evidence="9" type="ORF">AU468_06210</name>
</gene>
<dbReference type="Proteomes" id="UP000237350">
    <property type="component" value="Unassembled WGS sequence"/>
</dbReference>
<dbReference type="HAMAP" id="MF_02124">
    <property type="entry name" value="GlgE"/>
    <property type="match status" value="1"/>
</dbReference>
<evidence type="ECO:0000256" key="4">
    <source>
        <dbReference type="ARBA" id="ARBA00023277"/>
    </source>
</evidence>
<evidence type="ECO:0000313" key="9">
    <source>
        <dbReference type="EMBL" id="POR02625.1"/>
    </source>
</evidence>
<dbReference type="Pfam" id="PF21702">
    <property type="entry name" value="GLGE_C"/>
    <property type="match status" value="1"/>
</dbReference>
<comment type="function">
    <text evidence="6">Maltosyltransferase that uses maltose 1-phosphate (M1P) as the sugar donor to elongate linear or branched alpha-(1-&gt;4)-glucans. Is involved in a branched alpha-glucan biosynthetic pathway from trehalose, together with TreS, Mak and GlgB.</text>
</comment>
<dbReference type="SMART" id="SM00642">
    <property type="entry name" value="Aamy"/>
    <property type="match status" value="1"/>
</dbReference>
<feature type="binding site" evidence="6">
    <location>
        <position position="400"/>
    </location>
    <ligand>
        <name>alpha-maltose 1-phosphate</name>
        <dbReference type="ChEBI" id="CHEBI:63576"/>
    </ligand>
</feature>
<evidence type="ECO:0000313" key="10">
    <source>
        <dbReference type="Proteomes" id="UP000237350"/>
    </source>
</evidence>
<dbReference type="InterPro" id="IPR013780">
    <property type="entry name" value="Glyco_hydro_b"/>
</dbReference>
<dbReference type="Gene3D" id="1.20.58.80">
    <property type="entry name" value="Phosphotransferase system, lactose/cellobiose-type IIA subunit"/>
    <property type="match status" value="1"/>
</dbReference>
<evidence type="ECO:0000256" key="5">
    <source>
        <dbReference type="ARBA" id="ARBA00048735"/>
    </source>
</evidence>
<evidence type="ECO:0000259" key="8">
    <source>
        <dbReference type="SMART" id="SM00642"/>
    </source>
</evidence>
<feature type="binding site" evidence="6">
    <location>
        <begin position="541"/>
        <end position="542"/>
    </location>
    <ligand>
        <name>alpha-maltose 1-phosphate</name>
        <dbReference type="ChEBI" id="CHEBI:63576"/>
    </ligand>
</feature>
<evidence type="ECO:0000256" key="1">
    <source>
        <dbReference type="ARBA" id="ARBA00011738"/>
    </source>
</evidence>
<sequence>MKKKLNQPGQKRVVIDRVEPSLDGGAFPIKRVLGESVQVEADILADGHDLLRASLLVRPKGARTWRETPLKPAGNDLWRGCFSVDSLGYWEYTLRAWIDHSQTWREGLRKKHDADVADDTDLEIGAALVRAAAGRARGKDARRLEDLAATLADRSKSLDRRVEAALEKTAEELVDRYPDLSHKTELPQPLRVWVDRERAGFSAWYELFPRSAGIAAAAPAVGGPAGESPALPHGTFRDVIALLPEIARMGFDILYLPPIHPIGETKRKGRNNTTQAAAGDPGSPWAIGSAEGGHRAIHPRLGSREDFLDLVEKARTYQMEIALDIAFQCSPDHPWVEEHPQWFVHRPDGSIQYAENPPKKYEDIYPLDFETDDWEALWNELLQVFLYWIDCGVQVFRVDNPHTKSFPFWEWLIEEVHQRWPEVIFLAEAFTRPKRMYRLAKGGFTQSYTYFTWRNSPEELRQYLTELTREKPREFFRPNFWPNTPDILHEDLQSGNPAAFAARLVLAATLSSNYGIYGPAYELLEHKPVRPGSEEYLNSEKYEIRTWNRHDPRSIAPLITRVNEIRRKNRALQSNRNLRFHAVTNPHLLCYSKTDDDGDNIVLVCVNMDYSGVQSGKVEFSLPAVGPYPHHPFVVRDLLSGHSWTWHDYWNYLELDPAISPVHLFVIDR</sequence>
<dbReference type="InterPro" id="IPR013783">
    <property type="entry name" value="Ig-like_fold"/>
</dbReference>
<keyword evidence="3 6" id="KW-0808">Transferase</keyword>
<dbReference type="InterPro" id="IPR006047">
    <property type="entry name" value="GH13_cat_dom"/>
</dbReference>
<comment type="subunit">
    <text evidence="1 6">Homodimer.</text>
</comment>
<proteinExistence type="inferred from homology"/>
<dbReference type="PANTHER" id="PTHR47786">
    <property type="entry name" value="ALPHA-1,4-GLUCAN:MALTOSE-1-PHOSPHATE MALTOSYLTRANSFERASE"/>
    <property type="match status" value="1"/>
</dbReference>
<protein>
    <recommendedName>
        <fullName evidence="6">Alpha-1,4-glucan:maltose-1-phosphate maltosyltransferase</fullName>
        <shortName evidence="6">GMPMT</shortName>
        <ecNumber evidence="6">2.4.99.16</ecNumber>
    </recommendedName>
    <alternativeName>
        <fullName evidence="6">(1-&gt;4)-alpha-D-glucan:maltose-1-phosphate alpha-D-maltosyltransferase</fullName>
    </alternativeName>
</protein>